<proteinExistence type="predicted"/>
<organism evidence="2 3">
    <name type="scientific">Purpureocillium lilacinum</name>
    <name type="common">Paecilomyces lilacinus</name>
    <dbReference type="NCBI Taxonomy" id="33203"/>
    <lineage>
        <taxon>Eukaryota</taxon>
        <taxon>Fungi</taxon>
        <taxon>Dikarya</taxon>
        <taxon>Ascomycota</taxon>
        <taxon>Pezizomycotina</taxon>
        <taxon>Sordariomycetes</taxon>
        <taxon>Hypocreomycetidae</taxon>
        <taxon>Hypocreales</taxon>
        <taxon>Ophiocordycipitaceae</taxon>
        <taxon>Purpureocillium</taxon>
    </lineage>
</organism>
<dbReference type="EMBL" id="JAWRVI010000403">
    <property type="protein sequence ID" value="KAK4065943.1"/>
    <property type="molecule type" value="Genomic_DNA"/>
</dbReference>
<feature type="compositionally biased region" description="Gly residues" evidence="1">
    <location>
        <begin position="123"/>
        <end position="141"/>
    </location>
</feature>
<name>A0ABR0BCJ7_PURLI</name>
<gene>
    <name evidence="2" type="ORF">Purlil1_13997</name>
</gene>
<feature type="region of interest" description="Disordered" evidence="1">
    <location>
        <begin position="112"/>
        <end position="141"/>
    </location>
</feature>
<accession>A0ABR0BCJ7</accession>
<evidence type="ECO:0000313" key="3">
    <source>
        <dbReference type="Proteomes" id="UP001287286"/>
    </source>
</evidence>
<evidence type="ECO:0000313" key="2">
    <source>
        <dbReference type="EMBL" id="KAK4065943.1"/>
    </source>
</evidence>
<keyword evidence="3" id="KW-1185">Reference proteome</keyword>
<dbReference type="Proteomes" id="UP001287286">
    <property type="component" value="Unassembled WGS sequence"/>
</dbReference>
<comment type="caution">
    <text evidence="2">The sequence shown here is derived from an EMBL/GenBank/DDBJ whole genome shotgun (WGS) entry which is preliminary data.</text>
</comment>
<sequence>MPAQINWSDTPGVSFQGHGTPMTLLTWPLAEDDNRKAPSRKTIILGLYLTMSNILGKLISQASGQKQSGGQSSKQTLVDKAAGALIGTKYSQDNQNQIGGALKDYKKANNGPGAYNDGHGSYKVGGGSEGNDGHGGYNNGHGGYNNNGPGGYNNGPGGYNDGHGGYNNNGHGGYNNNGHGGYNNGHGSYNVGRSGFGGSH</sequence>
<reference evidence="2 3" key="1">
    <citation type="journal article" date="2024" name="Microbiol. Resour. Announc.">
        <title>Genome annotations for the ascomycete fungi Trichoderma harzianum, Trichoderma aggressivum, and Purpureocillium lilacinum.</title>
        <authorList>
            <person name="Beijen E.P.W."/>
            <person name="Ohm R.A."/>
        </authorList>
    </citation>
    <scope>NUCLEOTIDE SEQUENCE [LARGE SCALE GENOMIC DNA]</scope>
    <source>
        <strain evidence="2 3">CBS 150709</strain>
    </source>
</reference>
<protein>
    <submittedName>
        <fullName evidence="2">Uncharacterized protein</fullName>
    </submittedName>
</protein>
<evidence type="ECO:0000256" key="1">
    <source>
        <dbReference type="SAM" id="MobiDB-lite"/>
    </source>
</evidence>